<evidence type="ECO:0000313" key="2">
    <source>
        <dbReference type="Proteomes" id="UP000694521"/>
    </source>
</evidence>
<dbReference type="GO" id="GO:0003677">
    <property type="term" value="F:DNA binding"/>
    <property type="evidence" value="ECO:0007669"/>
    <property type="project" value="InterPro"/>
</dbReference>
<dbReference type="GO" id="GO:0005637">
    <property type="term" value="C:nuclear inner membrane"/>
    <property type="evidence" value="ECO:0007669"/>
    <property type="project" value="TreeGrafter"/>
</dbReference>
<dbReference type="Ensembl" id="ENSACDT00005012013.1">
    <property type="protein sequence ID" value="ENSACDP00005010000.1"/>
    <property type="gene ID" value="ENSACDG00005007309.1"/>
</dbReference>
<dbReference type="AlphaFoldDB" id="A0A8B9DTF4"/>
<dbReference type="Proteomes" id="UP000694521">
    <property type="component" value="Unplaced"/>
</dbReference>
<dbReference type="PANTHER" id="PTHR35824">
    <property type="entry name" value="MEMBRANE-ANCHORED JUNCTION PROTEIN MAJIN"/>
    <property type="match status" value="1"/>
</dbReference>
<dbReference type="GO" id="GO:0070197">
    <property type="term" value="P:meiotic attachment of telomere to nuclear envelope"/>
    <property type="evidence" value="ECO:0007669"/>
    <property type="project" value="TreeGrafter"/>
</dbReference>
<reference evidence="1" key="2">
    <citation type="submission" date="2025-09" db="UniProtKB">
        <authorList>
            <consortium name="Ensembl"/>
        </authorList>
    </citation>
    <scope>IDENTIFICATION</scope>
</reference>
<organism evidence="1 2">
    <name type="scientific">Anser cygnoides</name>
    <name type="common">Swan goose</name>
    <dbReference type="NCBI Taxonomy" id="8845"/>
    <lineage>
        <taxon>Eukaryota</taxon>
        <taxon>Metazoa</taxon>
        <taxon>Chordata</taxon>
        <taxon>Craniata</taxon>
        <taxon>Vertebrata</taxon>
        <taxon>Euteleostomi</taxon>
        <taxon>Archelosauria</taxon>
        <taxon>Archosauria</taxon>
        <taxon>Dinosauria</taxon>
        <taxon>Saurischia</taxon>
        <taxon>Theropoda</taxon>
        <taxon>Coelurosauria</taxon>
        <taxon>Aves</taxon>
        <taxon>Neognathae</taxon>
        <taxon>Galloanserae</taxon>
        <taxon>Anseriformes</taxon>
        <taxon>Anatidae</taxon>
        <taxon>Anserinae</taxon>
        <taxon>Anser</taxon>
    </lineage>
</organism>
<dbReference type="InterPro" id="IPR027816">
    <property type="entry name" value="MAJIN"/>
</dbReference>
<dbReference type="PANTHER" id="PTHR35824:SF1">
    <property type="entry name" value="MEMBRANE-ANCHORED JUNCTION PROTEIN"/>
    <property type="match status" value="1"/>
</dbReference>
<proteinExistence type="predicted"/>
<reference evidence="1" key="1">
    <citation type="submission" date="2025-08" db="UniProtKB">
        <authorList>
            <consortium name="Ensembl"/>
        </authorList>
    </citation>
    <scope>IDENTIFICATION</scope>
</reference>
<dbReference type="GO" id="GO:0007129">
    <property type="term" value="P:homologous chromosome pairing at meiosis"/>
    <property type="evidence" value="ECO:0007669"/>
    <property type="project" value="TreeGrafter"/>
</dbReference>
<dbReference type="Pfam" id="PF15077">
    <property type="entry name" value="MAJIN"/>
    <property type="match status" value="1"/>
</dbReference>
<accession>A0A8B9DTF4</accession>
<keyword evidence="2" id="KW-1185">Reference proteome</keyword>
<name>A0A8B9DTF4_ANSCY</name>
<protein>
    <submittedName>
        <fullName evidence="1">Uncharacterized protein</fullName>
    </submittedName>
</protein>
<sequence>MSLKPFTYLLPETRFLHAGRLVYKFKIRYGSFKRLEKISKIIWSNCPPTTNITHCRIIESNLEAVEPWSSILNVYLFIRLSVVSKLPFAGLAIMHS</sequence>
<evidence type="ECO:0000313" key="1">
    <source>
        <dbReference type="Ensembl" id="ENSACDP00005010000.1"/>
    </source>
</evidence>